<evidence type="ECO:0000259" key="1">
    <source>
        <dbReference type="SMART" id="SM00950"/>
    </source>
</evidence>
<evidence type="ECO:0000313" key="2">
    <source>
        <dbReference type="Proteomes" id="UP000515146"/>
    </source>
</evidence>
<dbReference type="InterPro" id="IPR036397">
    <property type="entry name" value="RNaseH_sf"/>
</dbReference>
<dbReference type="Proteomes" id="UP000515146">
    <property type="component" value="Unplaced"/>
</dbReference>
<dbReference type="SMART" id="SM00950">
    <property type="entry name" value="Piwi"/>
    <property type="match status" value="1"/>
</dbReference>
<keyword evidence="2" id="KW-1185">Reference proteome</keyword>
<protein>
    <submittedName>
        <fullName evidence="3">Uncharacterized protein LOC113789276</fullName>
    </submittedName>
</protein>
<dbReference type="RefSeq" id="XP_027194595.1">
    <property type="nucleotide sequence ID" value="XM_027338794.1"/>
</dbReference>
<dbReference type="Gene3D" id="3.40.50.2300">
    <property type="match status" value="1"/>
</dbReference>
<feature type="non-terminal residue" evidence="3">
    <location>
        <position position="579"/>
    </location>
</feature>
<gene>
    <name evidence="3" type="primary">LOC113789276</name>
</gene>
<dbReference type="InterPro" id="IPR012337">
    <property type="entry name" value="RNaseH-like_sf"/>
</dbReference>
<reference evidence="3" key="1">
    <citation type="submission" date="2025-08" db="UniProtKB">
        <authorList>
            <consortium name="RefSeq"/>
        </authorList>
    </citation>
    <scope>IDENTIFICATION</scope>
    <source>
        <strain evidence="3">Airmid</strain>
    </source>
</reference>
<dbReference type="InterPro" id="IPR003165">
    <property type="entry name" value="Piwi"/>
</dbReference>
<dbReference type="OrthoDB" id="445936at2759"/>
<dbReference type="AlphaFoldDB" id="A0A6P6XM76"/>
<evidence type="ECO:0000313" key="3">
    <source>
        <dbReference type="RefSeq" id="XP_027194595.1"/>
    </source>
</evidence>
<feature type="domain" description="Piwi" evidence="1">
    <location>
        <begin position="326"/>
        <end position="578"/>
    </location>
</feature>
<dbReference type="InParanoid" id="A0A6P6XM76"/>
<dbReference type="Pfam" id="PF02171">
    <property type="entry name" value="Piwi"/>
    <property type="match status" value="1"/>
</dbReference>
<dbReference type="GO" id="GO:0003676">
    <property type="term" value="F:nucleic acid binding"/>
    <property type="evidence" value="ECO:0007669"/>
    <property type="project" value="InterPro"/>
</dbReference>
<dbReference type="Gene3D" id="3.30.420.10">
    <property type="entry name" value="Ribonuclease H-like superfamily/Ribonuclease H"/>
    <property type="match status" value="1"/>
</dbReference>
<proteinExistence type="predicted"/>
<accession>A0A6P6XM76</accession>
<sequence length="579" mass="67371">MEKSNDINNAESTLMVKSNYFQLKFLPINIYKYNVQITPTIRHENEIINVVKKYIKQNVLLSECYYENGYIYSRSLIISDQIRNNIVSLGKGFNSNRFTINLKETGQLNSLDKSGINLQNFFHFYMQKSKKLINTGIFVQNEYSFPNDRISVIVGFGFSIIPMAEPLILISRQVITFDGKIQIYDYKLFSEEADKVFSNELNCGPVKEFEFFRKCCEEIENCVESFGIKINSYETNGILLSHPKIIPDSPDKPFFRKPSKTINFAILCFHPFDSDKMKEFEDSFVEKAKKFGMNFEKCFDTKFIDTRKESEIAAVFQNLKIRDIHFVFIGLSQRSRNDNIFEKIKYKAASDYGLVTQIVLIEKLQLKEQKPEFYDSLAITSCLKLGGQPNIIDQAYWNCFPFEPETTMVVGTSFKFLKLNNNRKNLFSHSMVASIDTDFCQNISIERFSLKPNDEKLFEELFEDLLEEYHKEHGQYPKNIIIFHGKRYTDLKYAAKSIDERIKVTSFSIDKSSPIRFIKKNDEKVPIGICVDLKFQQSNCSTKEFAICSENESEAVRYKTTKYTVINDDSGMSDIQIKR</sequence>
<name>A0A6P6XM76_DERPT</name>
<dbReference type="SUPFAM" id="SSF53098">
    <property type="entry name" value="Ribonuclease H-like"/>
    <property type="match status" value="1"/>
</dbReference>
<dbReference type="KEGG" id="dpte:113789276"/>
<organism evidence="2 3">
    <name type="scientific">Dermatophagoides pteronyssinus</name>
    <name type="common">European house dust mite</name>
    <dbReference type="NCBI Taxonomy" id="6956"/>
    <lineage>
        <taxon>Eukaryota</taxon>
        <taxon>Metazoa</taxon>
        <taxon>Ecdysozoa</taxon>
        <taxon>Arthropoda</taxon>
        <taxon>Chelicerata</taxon>
        <taxon>Arachnida</taxon>
        <taxon>Acari</taxon>
        <taxon>Acariformes</taxon>
        <taxon>Sarcoptiformes</taxon>
        <taxon>Astigmata</taxon>
        <taxon>Psoroptidia</taxon>
        <taxon>Analgoidea</taxon>
        <taxon>Pyroglyphidae</taxon>
        <taxon>Dermatophagoidinae</taxon>
        <taxon>Dermatophagoides</taxon>
    </lineage>
</organism>